<evidence type="ECO:0000313" key="1">
    <source>
        <dbReference type="EMBL" id="NEW32347.1"/>
    </source>
</evidence>
<proteinExistence type="predicted"/>
<accession>A0A6P1CKE4</accession>
<dbReference type="EMBL" id="JAAGVB010000008">
    <property type="protein sequence ID" value="NEW32347.1"/>
    <property type="molecule type" value="Genomic_DNA"/>
</dbReference>
<dbReference type="AlphaFoldDB" id="A0A6P1CKE4"/>
<sequence>MHDELADWLGNVPLRALADRGARAVRYLNRRESPGSISLAIDPQVIMRVRTIQLPVRTAAVPSVDRAERAVADAVAALREAEQLKPDASGDPRHQVFDSELSLVLADLRGTVVSDEARRIARQMKTYTERQNEIRLDLRTTLAGVYLTGVNQRLRNELIEFIALESELKRYHQQMRALAGLIAQPDVVVQQLAAAPWRTVRADEPPPP</sequence>
<reference evidence="1 2" key="1">
    <citation type="submission" date="2020-01" db="EMBL/GenBank/DDBJ databases">
        <title>Genetics and antimicrobial susceptibilities of Nocardia species isolated from the soil; a comparison with species isolated from humans.</title>
        <authorList>
            <person name="Carrasco G."/>
            <person name="Monzon S."/>
            <person name="Sansegundo M."/>
            <person name="Garcia E."/>
            <person name="Garrido N."/>
            <person name="Medina M.J."/>
            <person name="Villalon P."/>
            <person name="Ramirez-Arocha A.C."/>
            <person name="Jimenez P."/>
            <person name="Cuesta I."/>
            <person name="Valdezate S."/>
        </authorList>
    </citation>
    <scope>NUCLEOTIDE SEQUENCE [LARGE SCALE GENOMIC DNA]</scope>
    <source>
        <strain evidence="1 2">CNM20110626</strain>
    </source>
</reference>
<gene>
    <name evidence="1" type="ORF">GV791_07200</name>
</gene>
<comment type="caution">
    <text evidence="1">The sequence shown here is derived from an EMBL/GenBank/DDBJ whole genome shotgun (WGS) entry which is preliminary data.</text>
</comment>
<name>A0A6P1CKE4_9NOCA</name>
<dbReference type="RefSeq" id="WP_163842913.1">
    <property type="nucleotide sequence ID" value="NZ_JAAGVB010000008.1"/>
</dbReference>
<evidence type="ECO:0000313" key="2">
    <source>
        <dbReference type="Proteomes" id="UP000471166"/>
    </source>
</evidence>
<protein>
    <submittedName>
        <fullName evidence="1">Uncharacterized protein</fullName>
    </submittedName>
</protein>
<organism evidence="1 2">
    <name type="scientific">Nocardia cyriacigeorgica</name>
    <dbReference type="NCBI Taxonomy" id="135487"/>
    <lineage>
        <taxon>Bacteria</taxon>
        <taxon>Bacillati</taxon>
        <taxon>Actinomycetota</taxon>
        <taxon>Actinomycetes</taxon>
        <taxon>Mycobacteriales</taxon>
        <taxon>Nocardiaceae</taxon>
        <taxon>Nocardia</taxon>
    </lineage>
</organism>
<dbReference type="Proteomes" id="UP000471166">
    <property type="component" value="Unassembled WGS sequence"/>
</dbReference>